<evidence type="ECO:0000313" key="2">
    <source>
        <dbReference type="EMBL" id="PJJ82456.1"/>
    </source>
</evidence>
<proteinExistence type="predicted"/>
<organism evidence="2 3">
    <name type="scientific">Salinibacterium amurskyense</name>
    <dbReference type="NCBI Taxonomy" id="205941"/>
    <lineage>
        <taxon>Bacteria</taxon>
        <taxon>Bacillati</taxon>
        <taxon>Actinomycetota</taxon>
        <taxon>Actinomycetes</taxon>
        <taxon>Micrococcales</taxon>
        <taxon>Microbacteriaceae</taxon>
        <taxon>Salinibacterium</taxon>
    </lineage>
</organism>
<feature type="chain" id="PRO_5039537785" description="Secreted protein" evidence="1">
    <location>
        <begin position="22"/>
        <end position="164"/>
    </location>
</feature>
<dbReference type="RefSeq" id="WP_100389049.1">
    <property type="nucleotide sequence ID" value="NZ_BMZU01000001.1"/>
</dbReference>
<comment type="caution">
    <text evidence="2">The sequence shown here is derived from an EMBL/GenBank/DDBJ whole genome shotgun (WGS) entry which is preliminary data.</text>
</comment>
<name>A0A2M9D9N9_9MICO</name>
<accession>A0A2M9D9N9</accession>
<dbReference type="OrthoDB" id="9934750at2"/>
<evidence type="ECO:0008006" key="4">
    <source>
        <dbReference type="Google" id="ProtNLM"/>
    </source>
</evidence>
<evidence type="ECO:0000313" key="3">
    <source>
        <dbReference type="Proteomes" id="UP000231742"/>
    </source>
</evidence>
<protein>
    <recommendedName>
        <fullName evidence="4">Secreted protein</fullName>
    </recommendedName>
</protein>
<dbReference type="EMBL" id="PGFH01000001">
    <property type="protein sequence ID" value="PJJ82456.1"/>
    <property type="molecule type" value="Genomic_DNA"/>
</dbReference>
<evidence type="ECO:0000256" key="1">
    <source>
        <dbReference type="SAM" id="SignalP"/>
    </source>
</evidence>
<dbReference type="AlphaFoldDB" id="A0A2M9D9N9"/>
<keyword evidence="1" id="KW-0732">Signal</keyword>
<sequence>MSSPLIRLGIAAAMISLGALAGCTSADLNIVGSDSRELEVEDSTGGSDSRSEAHVMSESQILVEFDIQDEKVLAQNSHLSESIDMTAFTPKTGRVAIYSDCIGPGRLTIALGDGTETSRECRTSAEDAVHRDDLVIDASGRYSVSISTTNEQPWAVTVTELPPD</sequence>
<dbReference type="PROSITE" id="PS51257">
    <property type="entry name" value="PROKAR_LIPOPROTEIN"/>
    <property type="match status" value="1"/>
</dbReference>
<gene>
    <name evidence="2" type="ORF">CLV85_1657</name>
</gene>
<keyword evidence="3" id="KW-1185">Reference proteome</keyword>
<dbReference type="Proteomes" id="UP000231742">
    <property type="component" value="Unassembled WGS sequence"/>
</dbReference>
<reference evidence="2 3" key="1">
    <citation type="submission" date="2017-11" db="EMBL/GenBank/DDBJ databases">
        <title>Genomic Encyclopedia of Archaeal and Bacterial Type Strains, Phase II (KMG-II): From Individual Species to Whole Genera.</title>
        <authorList>
            <person name="Goeker M."/>
        </authorList>
    </citation>
    <scope>NUCLEOTIDE SEQUENCE [LARGE SCALE GENOMIC DNA]</scope>
    <source>
        <strain evidence="2 3">DSM 16400</strain>
    </source>
</reference>
<feature type="signal peptide" evidence="1">
    <location>
        <begin position="1"/>
        <end position="21"/>
    </location>
</feature>